<proteinExistence type="predicted"/>
<evidence type="ECO:0000259" key="1">
    <source>
        <dbReference type="Pfam" id="PF13021"/>
    </source>
</evidence>
<dbReference type="InterPro" id="IPR024976">
    <property type="entry name" value="DUF3885"/>
</dbReference>
<reference evidence="2 3" key="1">
    <citation type="submission" date="2014-08" db="EMBL/GenBank/DDBJ databases">
        <authorList>
            <person name="Chen Y.-H."/>
        </authorList>
    </citation>
    <scope>NUCLEOTIDE SEQUENCE [LARGE SCALE GENOMIC DNA]</scope>
</reference>
<evidence type="ECO:0000313" key="3">
    <source>
        <dbReference type="Proteomes" id="UP000046176"/>
    </source>
</evidence>
<dbReference type="EMBL" id="CCRH01000001">
    <property type="protein sequence ID" value="CDZ31493.1"/>
    <property type="molecule type" value="Genomic_DNA"/>
</dbReference>
<dbReference type="OrthoDB" id="8783685at2"/>
<name>A0A0T7F9D6_NEOGA</name>
<gene>
    <name evidence="2" type="ORF">NGAL_HAMBI1145_02550</name>
</gene>
<dbReference type="AlphaFoldDB" id="A0A0T7F9D6"/>
<dbReference type="RefSeq" id="WP_052754593.1">
    <property type="nucleotide sequence ID" value="NZ_CCRH01000001.1"/>
</dbReference>
<sequence>MASFDAAWQHFYPVVPPLSFIMREAALPWVRFHYLPGSKRYAESHVEYEGVLQRLSTLAKMIFDPGEDCWIVRCESPFAGGSKQRAGAKSRFMELHPCKSSTRIGEVRLEDGEEIWSAYAAKCSWDFIGSRQLLIAIADDMTDGKDWTLWFSARSGRVYAPYDGGIDIFSNSIDWIGSLRDSFPDWLSNDASGL</sequence>
<protein>
    <recommendedName>
        <fullName evidence="1">DUF3885 domain-containing protein</fullName>
    </recommendedName>
</protein>
<evidence type="ECO:0000313" key="2">
    <source>
        <dbReference type="EMBL" id="CDZ31493.1"/>
    </source>
</evidence>
<accession>A0A0T7F9D6</accession>
<dbReference type="Proteomes" id="UP000046176">
    <property type="component" value="Unassembled WGS sequence"/>
</dbReference>
<organism evidence="2 3">
    <name type="scientific">Neorhizobium galegae bv. officinalis</name>
    <dbReference type="NCBI Taxonomy" id="323656"/>
    <lineage>
        <taxon>Bacteria</taxon>
        <taxon>Pseudomonadati</taxon>
        <taxon>Pseudomonadota</taxon>
        <taxon>Alphaproteobacteria</taxon>
        <taxon>Hyphomicrobiales</taxon>
        <taxon>Rhizobiaceae</taxon>
        <taxon>Rhizobium/Agrobacterium group</taxon>
        <taxon>Neorhizobium</taxon>
    </lineage>
</organism>
<dbReference type="Pfam" id="PF13021">
    <property type="entry name" value="DUF3885"/>
    <property type="match status" value="1"/>
</dbReference>
<feature type="domain" description="DUF3885" evidence="1">
    <location>
        <begin position="27"/>
        <end position="189"/>
    </location>
</feature>